<evidence type="ECO:0000313" key="1">
    <source>
        <dbReference type="EMBL" id="KKK24091.1"/>
    </source>
</evidence>
<evidence type="ECO:0000313" key="2">
    <source>
        <dbReference type="Proteomes" id="UP000034947"/>
    </source>
</evidence>
<dbReference type="EMBL" id="JYKN01000520">
    <property type="protein sequence ID" value="KKK24091.1"/>
    <property type="molecule type" value="Genomic_DNA"/>
</dbReference>
<dbReference type="Proteomes" id="UP000034947">
    <property type="component" value="Unassembled WGS sequence"/>
</dbReference>
<comment type="caution">
    <text evidence="1">The sequence shown here is derived from an EMBL/GenBank/DDBJ whole genome shotgun (WGS) entry which is preliminary data.</text>
</comment>
<dbReference type="AlphaFoldDB" id="A0A0F8VLU3"/>
<keyword evidence="2" id="KW-1185">Reference proteome</keyword>
<gene>
    <name evidence="1" type="ORF">AOCH_007147</name>
</gene>
<organism evidence="1 2">
    <name type="scientific">Aspergillus ochraceoroseus</name>
    <dbReference type="NCBI Taxonomy" id="138278"/>
    <lineage>
        <taxon>Eukaryota</taxon>
        <taxon>Fungi</taxon>
        <taxon>Dikarya</taxon>
        <taxon>Ascomycota</taxon>
        <taxon>Pezizomycotina</taxon>
        <taxon>Eurotiomycetes</taxon>
        <taxon>Eurotiomycetidae</taxon>
        <taxon>Eurotiales</taxon>
        <taxon>Aspergillaceae</taxon>
        <taxon>Aspergillus</taxon>
        <taxon>Aspergillus subgen. Nidulantes</taxon>
    </lineage>
</organism>
<name>A0A0F8VLU3_9EURO</name>
<proteinExistence type="predicted"/>
<protein>
    <submittedName>
        <fullName evidence="1">Uncharacterized protein</fullName>
    </submittedName>
</protein>
<reference evidence="1 2" key="1">
    <citation type="submission" date="2015-02" db="EMBL/GenBank/DDBJ databases">
        <title>Draft Genome Sequences of Two Closely-Related Aflatoxigenic Aspergillus Species Obtained from the Cote d'Ivoire.</title>
        <authorList>
            <person name="Moore G.G."/>
            <person name="Beltz S.B."/>
            <person name="Mack B.M."/>
        </authorList>
    </citation>
    <scope>NUCLEOTIDE SEQUENCE [LARGE SCALE GENOMIC DNA]</scope>
    <source>
        <strain evidence="1 2">SRRC1432</strain>
    </source>
</reference>
<accession>A0A0F8VLU3</accession>
<sequence length="80" mass="8983">MTTTATATNTEEKAILQTCRSSGLPVLDDARRTPAARAENCHRVIVLQQQIFNESEQEQLLQQEQQQQQEQVLMQQGGGE</sequence>